<reference evidence="1" key="1">
    <citation type="submission" date="2021-02" db="EMBL/GenBank/DDBJ databases">
        <authorList>
            <person name="Dougan E. K."/>
            <person name="Rhodes N."/>
            <person name="Thang M."/>
            <person name="Chan C."/>
        </authorList>
    </citation>
    <scope>NUCLEOTIDE SEQUENCE</scope>
</reference>
<evidence type="ECO:0000313" key="1">
    <source>
        <dbReference type="EMBL" id="CAE7203542.1"/>
    </source>
</evidence>
<comment type="caution">
    <text evidence="1">The sequence shown here is derived from an EMBL/GenBank/DDBJ whole genome shotgun (WGS) entry which is preliminary data.</text>
</comment>
<name>A0A812JEP5_9DINO</name>
<organism evidence="1 2">
    <name type="scientific">Symbiodinium natans</name>
    <dbReference type="NCBI Taxonomy" id="878477"/>
    <lineage>
        <taxon>Eukaryota</taxon>
        <taxon>Sar</taxon>
        <taxon>Alveolata</taxon>
        <taxon>Dinophyceae</taxon>
        <taxon>Suessiales</taxon>
        <taxon>Symbiodiniaceae</taxon>
        <taxon>Symbiodinium</taxon>
    </lineage>
</organism>
<dbReference type="AlphaFoldDB" id="A0A812JEP5"/>
<protein>
    <submittedName>
        <fullName evidence="1">Uncharacterized protein</fullName>
    </submittedName>
</protein>
<dbReference type="Proteomes" id="UP000604046">
    <property type="component" value="Unassembled WGS sequence"/>
</dbReference>
<keyword evidence="2" id="KW-1185">Reference proteome</keyword>
<accession>A0A812JEP5</accession>
<gene>
    <name evidence="1" type="ORF">SNAT2548_LOCUS6242</name>
</gene>
<evidence type="ECO:0000313" key="2">
    <source>
        <dbReference type="Proteomes" id="UP000604046"/>
    </source>
</evidence>
<sequence>MALPLTLPGFTDPAAGARRMLAAQVEQLNQWQWDGCNSWSGAGGRHEDRNGEAGTMAETVHSVLDWAFSIEGSDLASACRAVRDKLHILDVVQVVQDFIASLLYVTVAAEPQPTPQGQHASTKHQLAEFLYQLCGLSEPSEQSSSSANVRAALVEPCKSCVCCHIAIQETMGFLCFVHHFVTTSSTASMGPEHLPRHIEEGVLLMLHIVVKLCSSVHDDCFLVAQRFDHLQWWPRYERLRRDCPVTSWPLTTWASFQQAWLDMEQAVFKLQKRVALFQMQTGQRSGRRGPRHARPSAGFVSFPPPLPKVELAGS</sequence>
<dbReference type="EMBL" id="CAJNDS010000411">
    <property type="protein sequence ID" value="CAE7203542.1"/>
    <property type="molecule type" value="Genomic_DNA"/>
</dbReference>
<dbReference type="OrthoDB" id="426215at2759"/>
<proteinExistence type="predicted"/>